<protein>
    <submittedName>
        <fullName evidence="2">Uncharacterized protein</fullName>
    </submittedName>
</protein>
<evidence type="ECO:0000313" key="2">
    <source>
        <dbReference type="EMBL" id="KAG9472854.1"/>
    </source>
</evidence>
<dbReference type="AlphaFoldDB" id="A0A8J6EPA1"/>
<gene>
    <name evidence="2" type="ORF">GDO78_016534</name>
</gene>
<evidence type="ECO:0000313" key="3">
    <source>
        <dbReference type="Proteomes" id="UP000770717"/>
    </source>
</evidence>
<comment type="caution">
    <text evidence="2">The sequence shown here is derived from an EMBL/GenBank/DDBJ whole genome shotgun (WGS) entry which is preliminary data.</text>
</comment>
<dbReference type="Proteomes" id="UP000770717">
    <property type="component" value="Unassembled WGS sequence"/>
</dbReference>
<sequence length="125" mass="14107">MTNILDSVVYAVCRSLRIVTYSRVLIGTQSSDSEERVSGSESCRRDVRGVWSPANSCQESVWRVTRPSGELWLQQQSDAADPRGGRGISTTKTPLPYNIHYQDFQGGRLCQEALQQRPLPHIQER</sequence>
<dbReference type="EMBL" id="WNTK01000033">
    <property type="protein sequence ID" value="KAG9472854.1"/>
    <property type="molecule type" value="Genomic_DNA"/>
</dbReference>
<accession>A0A8J6EPA1</accession>
<reference evidence="2" key="1">
    <citation type="thesis" date="2020" institute="ProQuest LLC" country="789 East Eisenhower Parkway, Ann Arbor, MI, USA">
        <title>Comparative Genomics and Chromosome Evolution.</title>
        <authorList>
            <person name="Mudd A.B."/>
        </authorList>
    </citation>
    <scope>NUCLEOTIDE SEQUENCE</scope>
    <source>
        <strain evidence="2">HN-11 Male</strain>
        <tissue evidence="2">Kidney and liver</tissue>
    </source>
</reference>
<organism evidence="2 3">
    <name type="scientific">Eleutherodactylus coqui</name>
    <name type="common">Puerto Rican coqui</name>
    <dbReference type="NCBI Taxonomy" id="57060"/>
    <lineage>
        <taxon>Eukaryota</taxon>
        <taxon>Metazoa</taxon>
        <taxon>Chordata</taxon>
        <taxon>Craniata</taxon>
        <taxon>Vertebrata</taxon>
        <taxon>Euteleostomi</taxon>
        <taxon>Amphibia</taxon>
        <taxon>Batrachia</taxon>
        <taxon>Anura</taxon>
        <taxon>Neobatrachia</taxon>
        <taxon>Hyloidea</taxon>
        <taxon>Eleutherodactylidae</taxon>
        <taxon>Eleutherodactylinae</taxon>
        <taxon>Eleutherodactylus</taxon>
        <taxon>Eleutherodactylus</taxon>
    </lineage>
</organism>
<name>A0A8J6EPA1_ELECQ</name>
<proteinExistence type="predicted"/>
<evidence type="ECO:0000256" key="1">
    <source>
        <dbReference type="SAM" id="MobiDB-lite"/>
    </source>
</evidence>
<keyword evidence="3" id="KW-1185">Reference proteome</keyword>
<feature type="region of interest" description="Disordered" evidence="1">
    <location>
        <begin position="73"/>
        <end position="94"/>
    </location>
</feature>